<evidence type="ECO:0000256" key="6">
    <source>
        <dbReference type="NCBIfam" id="TIGR00152"/>
    </source>
</evidence>
<dbReference type="GO" id="GO:0005737">
    <property type="term" value="C:cytoplasm"/>
    <property type="evidence" value="ECO:0007669"/>
    <property type="project" value="UniProtKB-SubCell"/>
</dbReference>
<evidence type="ECO:0000256" key="1">
    <source>
        <dbReference type="ARBA" id="ARBA00009018"/>
    </source>
</evidence>
<protein>
    <recommendedName>
        <fullName evidence="5 6">Dephospho-CoA kinase</fullName>
        <ecNumber evidence="5 6">2.7.1.24</ecNumber>
    </recommendedName>
    <alternativeName>
        <fullName evidence="5">Dephosphocoenzyme A kinase</fullName>
    </alternativeName>
</protein>
<dbReference type="GO" id="GO:0015937">
    <property type="term" value="P:coenzyme A biosynthetic process"/>
    <property type="evidence" value="ECO:0007669"/>
    <property type="project" value="UniProtKB-UniRule"/>
</dbReference>
<comment type="function">
    <text evidence="5">Catalyzes the phosphorylation of the 3'-hydroxyl group of dephosphocoenzyme A to form coenzyme A.</text>
</comment>
<reference evidence="7 8" key="1">
    <citation type="submission" date="2018-12" db="EMBL/GenBank/DDBJ databases">
        <authorList>
            <consortium name="Pathogen Informatics"/>
        </authorList>
    </citation>
    <scope>NUCLEOTIDE SEQUENCE [LARGE SCALE GENOMIC DNA]</scope>
    <source>
        <strain evidence="7 8">NCTC12227</strain>
    </source>
</reference>
<dbReference type="UniPathway" id="UPA00241">
    <property type="reaction ID" value="UER00356"/>
</dbReference>
<comment type="subcellular location">
    <subcellularLocation>
        <location evidence="5">Cytoplasm</location>
    </subcellularLocation>
</comment>
<organism evidence="7 8">
    <name type="scientific">Neisseria animaloris</name>
    <dbReference type="NCBI Taxonomy" id="326522"/>
    <lineage>
        <taxon>Bacteria</taxon>
        <taxon>Pseudomonadati</taxon>
        <taxon>Pseudomonadota</taxon>
        <taxon>Betaproteobacteria</taxon>
        <taxon>Neisseriales</taxon>
        <taxon>Neisseriaceae</taxon>
        <taxon>Neisseria</taxon>
    </lineage>
</organism>
<dbReference type="CDD" id="cd02022">
    <property type="entry name" value="DPCK"/>
    <property type="match status" value="1"/>
</dbReference>
<proteinExistence type="inferred from homology"/>
<keyword evidence="8" id="KW-1185">Reference proteome</keyword>
<keyword evidence="5" id="KW-0963">Cytoplasm</keyword>
<sequence>MTFWVGLTGGIGSGKSQAAAEFLYLGVPVIDVDAVSRELTADNGKALSAIRAAFGSEVFNHDGRLNRAVLRDLVFRRPEAKTRLESIMFPLILSEVRVLQESCVTVYGIIDIPLLIEKPAFLALVDRVLVIDVSEQTQIERVRSRSGLKTDEIERIMAAQACRKERLLAADDVLTNEGISQALAAKVRQLHGYYQSRFSYLSRVTS</sequence>
<name>A0A3S5BW35_9NEIS</name>
<dbReference type="GO" id="GO:0005524">
    <property type="term" value="F:ATP binding"/>
    <property type="evidence" value="ECO:0007669"/>
    <property type="project" value="UniProtKB-UniRule"/>
</dbReference>
<dbReference type="PROSITE" id="PS51219">
    <property type="entry name" value="DPCK"/>
    <property type="match status" value="1"/>
</dbReference>
<keyword evidence="4 5" id="KW-0173">Coenzyme A biosynthesis</keyword>
<dbReference type="NCBIfam" id="TIGR00152">
    <property type="entry name" value="dephospho-CoA kinase"/>
    <property type="match status" value="1"/>
</dbReference>
<comment type="similarity">
    <text evidence="1 5">Belongs to the CoaE family.</text>
</comment>
<dbReference type="EMBL" id="LR134516">
    <property type="protein sequence ID" value="VEJ21859.1"/>
    <property type="molecule type" value="Genomic_DNA"/>
</dbReference>
<comment type="catalytic activity">
    <reaction evidence="5">
        <text>3'-dephospho-CoA + ATP = ADP + CoA + H(+)</text>
        <dbReference type="Rhea" id="RHEA:18245"/>
        <dbReference type="ChEBI" id="CHEBI:15378"/>
        <dbReference type="ChEBI" id="CHEBI:30616"/>
        <dbReference type="ChEBI" id="CHEBI:57287"/>
        <dbReference type="ChEBI" id="CHEBI:57328"/>
        <dbReference type="ChEBI" id="CHEBI:456216"/>
        <dbReference type="EC" id="2.7.1.24"/>
    </reaction>
</comment>
<feature type="binding site" evidence="5">
    <location>
        <begin position="12"/>
        <end position="17"/>
    </location>
    <ligand>
        <name>ATP</name>
        <dbReference type="ChEBI" id="CHEBI:30616"/>
    </ligand>
</feature>
<keyword evidence="5 7" id="KW-0808">Transferase</keyword>
<dbReference type="AlphaFoldDB" id="A0A3S5BW35"/>
<evidence type="ECO:0000256" key="2">
    <source>
        <dbReference type="ARBA" id="ARBA00022741"/>
    </source>
</evidence>
<dbReference type="PANTHER" id="PTHR10695:SF46">
    <property type="entry name" value="BIFUNCTIONAL COENZYME A SYNTHASE-RELATED"/>
    <property type="match status" value="1"/>
</dbReference>
<dbReference type="RefSeq" id="WP_126304937.1">
    <property type="nucleotide sequence ID" value="NZ_JBGNXI010000008.1"/>
</dbReference>
<keyword evidence="5 7" id="KW-0418">Kinase</keyword>
<dbReference type="Pfam" id="PF01121">
    <property type="entry name" value="CoaE"/>
    <property type="match status" value="1"/>
</dbReference>
<dbReference type="HAMAP" id="MF_00376">
    <property type="entry name" value="Dephospho_CoA_kinase"/>
    <property type="match status" value="1"/>
</dbReference>
<keyword evidence="2 5" id="KW-0547">Nucleotide-binding</keyword>
<dbReference type="InterPro" id="IPR001977">
    <property type="entry name" value="Depp_CoAkinase"/>
</dbReference>
<dbReference type="InterPro" id="IPR027417">
    <property type="entry name" value="P-loop_NTPase"/>
</dbReference>
<evidence type="ECO:0000256" key="3">
    <source>
        <dbReference type="ARBA" id="ARBA00022840"/>
    </source>
</evidence>
<dbReference type="EC" id="2.7.1.24" evidence="5 6"/>
<dbReference type="GO" id="GO:0004140">
    <property type="term" value="F:dephospho-CoA kinase activity"/>
    <property type="evidence" value="ECO:0007669"/>
    <property type="project" value="UniProtKB-UniRule"/>
</dbReference>
<evidence type="ECO:0000313" key="7">
    <source>
        <dbReference type="EMBL" id="VEJ21859.1"/>
    </source>
</evidence>
<keyword evidence="3 5" id="KW-0067">ATP-binding</keyword>
<evidence type="ECO:0000256" key="4">
    <source>
        <dbReference type="ARBA" id="ARBA00022993"/>
    </source>
</evidence>
<comment type="pathway">
    <text evidence="5">Cofactor biosynthesis; coenzyme A biosynthesis; CoA from (R)-pantothenate: step 5/5.</text>
</comment>
<evidence type="ECO:0000256" key="5">
    <source>
        <dbReference type="HAMAP-Rule" id="MF_00376"/>
    </source>
</evidence>
<dbReference type="Proteomes" id="UP000268229">
    <property type="component" value="Chromosome"/>
</dbReference>
<dbReference type="STRING" id="326522.BWD08_10120"/>
<gene>
    <name evidence="5 7" type="primary">coaE</name>
    <name evidence="7" type="ORF">NCTC12227_01624</name>
</gene>
<dbReference type="Gene3D" id="3.40.50.300">
    <property type="entry name" value="P-loop containing nucleotide triphosphate hydrolases"/>
    <property type="match status" value="1"/>
</dbReference>
<evidence type="ECO:0000313" key="8">
    <source>
        <dbReference type="Proteomes" id="UP000268229"/>
    </source>
</evidence>
<dbReference type="PANTHER" id="PTHR10695">
    <property type="entry name" value="DEPHOSPHO-COA KINASE-RELATED"/>
    <property type="match status" value="1"/>
</dbReference>
<dbReference type="KEGG" id="nani:NCTC12227_01624"/>
<dbReference type="OrthoDB" id="9812943at2"/>
<dbReference type="SUPFAM" id="SSF52540">
    <property type="entry name" value="P-loop containing nucleoside triphosphate hydrolases"/>
    <property type="match status" value="1"/>
</dbReference>
<accession>A0A3S5BW35</accession>